<keyword evidence="4 5" id="KW-0326">Glycosidase</keyword>
<evidence type="ECO:0000256" key="5">
    <source>
        <dbReference type="RuleBase" id="RU361180"/>
    </source>
</evidence>
<dbReference type="SUPFAM" id="SSF48208">
    <property type="entry name" value="Six-hairpin glycosidases"/>
    <property type="match status" value="1"/>
</dbReference>
<proteinExistence type="inferred from homology"/>
<dbReference type="GO" id="GO:0005993">
    <property type="term" value="P:trehalose catabolic process"/>
    <property type="evidence" value="ECO:0007669"/>
    <property type="project" value="InterPro"/>
</dbReference>
<dbReference type="InterPro" id="IPR018232">
    <property type="entry name" value="Glyco_hydro_37_CS"/>
</dbReference>
<protein>
    <recommendedName>
        <fullName evidence="5">Trehalase</fullName>
        <ecNumber evidence="5">3.2.1.28</ecNumber>
    </recommendedName>
    <alternativeName>
        <fullName evidence="5">Alpha-trehalose glucohydrolase</fullName>
    </alternativeName>
</protein>
<feature type="domain" description="Neutral trehalase Ca2+ binding" evidence="7">
    <location>
        <begin position="186"/>
        <end position="215"/>
    </location>
</feature>
<evidence type="ECO:0000256" key="4">
    <source>
        <dbReference type="ARBA" id="ARBA00023295"/>
    </source>
</evidence>
<dbReference type="PANTHER" id="PTHR23403">
    <property type="entry name" value="TREHALASE"/>
    <property type="match status" value="1"/>
</dbReference>
<dbReference type="Gene3D" id="1.50.10.10">
    <property type="match status" value="1"/>
</dbReference>
<evidence type="ECO:0000256" key="6">
    <source>
        <dbReference type="SAM" id="MobiDB-lite"/>
    </source>
</evidence>
<dbReference type="InterPro" id="IPR012341">
    <property type="entry name" value="6hp_glycosidase-like_sf"/>
</dbReference>
<evidence type="ECO:0000313" key="9">
    <source>
        <dbReference type="Proteomes" id="UP000182259"/>
    </source>
</evidence>
<dbReference type="InterPro" id="IPR001661">
    <property type="entry name" value="Glyco_hydro_37"/>
</dbReference>
<evidence type="ECO:0000256" key="2">
    <source>
        <dbReference type="ARBA" id="ARBA00005615"/>
    </source>
</evidence>
<dbReference type="InterPro" id="IPR008928">
    <property type="entry name" value="6-hairpin_glycosidase_sf"/>
</dbReference>
<evidence type="ECO:0000256" key="1">
    <source>
        <dbReference type="ARBA" id="ARBA00001576"/>
    </source>
</evidence>
<evidence type="ECO:0000256" key="3">
    <source>
        <dbReference type="ARBA" id="ARBA00022801"/>
    </source>
</evidence>
<dbReference type="Pfam" id="PF07492">
    <property type="entry name" value="Trehalase_Ca-bi"/>
    <property type="match status" value="1"/>
</dbReference>
<comment type="catalytic activity">
    <reaction evidence="1 5">
        <text>alpha,alpha-trehalose + H2O = alpha-D-glucose + beta-D-glucose</text>
        <dbReference type="Rhea" id="RHEA:32675"/>
        <dbReference type="ChEBI" id="CHEBI:15377"/>
        <dbReference type="ChEBI" id="CHEBI:15903"/>
        <dbReference type="ChEBI" id="CHEBI:16551"/>
        <dbReference type="ChEBI" id="CHEBI:17925"/>
        <dbReference type="EC" id="3.2.1.28"/>
    </reaction>
</comment>
<reference evidence="8 9" key="1">
    <citation type="submission" date="2016-10" db="EMBL/GenBank/DDBJ databases">
        <authorList>
            <person name="de Groot N.N."/>
        </authorList>
    </citation>
    <scope>NUCLEOTIDE SEQUENCE [LARGE SCALE GENOMIC DNA]</scope>
    <source>
        <strain evidence="8 9">PYCC 4715</strain>
    </source>
</reference>
<feature type="region of interest" description="Disordered" evidence="6">
    <location>
        <begin position="53"/>
        <end position="92"/>
    </location>
</feature>
<dbReference type="GO" id="GO:0005509">
    <property type="term" value="F:calcium ion binding"/>
    <property type="evidence" value="ECO:0007669"/>
    <property type="project" value="InterPro"/>
</dbReference>
<feature type="compositionally biased region" description="Low complexity" evidence="6">
    <location>
        <begin position="60"/>
        <end position="78"/>
    </location>
</feature>
<dbReference type="AlphaFoldDB" id="A0A1L0D7N9"/>
<dbReference type="Proteomes" id="UP000182259">
    <property type="component" value="Chromosome II"/>
</dbReference>
<name>A0A1L0D7N9_9ASCO</name>
<evidence type="ECO:0000259" key="7">
    <source>
        <dbReference type="Pfam" id="PF07492"/>
    </source>
</evidence>
<keyword evidence="3 5" id="KW-0378">Hydrolase</keyword>
<dbReference type="GO" id="GO:0005737">
    <property type="term" value="C:cytoplasm"/>
    <property type="evidence" value="ECO:0007669"/>
    <property type="project" value="InterPro"/>
</dbReference>
<dbReference type="PANTHER" id="PTHR23403:SF6">
    <property type="entry name" value="CYTOSOLIC NEUTRAL TREHALASE-RELATED"/>
    <property type="match status" value="1"/>
</dbReference>
<dbReference type="EMBL" id="LT635765">
    <property type="protein sequence ID" value="SGZ51984.1"/>
    <property type="molecule type" value="Genomic_DNA"/>
</dbReference>
<dbReference type="EC" id="3.2.1.28" evidence="5"/>
<dbReference type="PROSITE" id="PS00928">
    <property type="entry name" value="TREHALASE_2"/>
    <property type="match status" value="1"/>
</dbReference>
<dbReference type="PROSITE" id="PS00927">
    <property type="entry name" value="TREHALASE_1"/>
    <property type="match status" value="1"/>
</dbReference>
<accession>A0A1L0D7N9</accession>
<gene>
    <name evidence="8" type="ORF">SAMEA4029009_CIC11G00000001776</name>
</gene>
<comment type="similarity">
    <text evidence="2 5">Belongs to the glycosyl hydrolase 37 family.</text>
</comment>
<dbReference type="PRINTS" id="PR00744">
    <property type="entry name" value="GLHYDRLASE37"/>
</dbReference>
<dbReference type="Pfam" id="PF01204">
    <property type="entry name" value="Trehalase"/>
    <property type="match status" value="1"/>
</dbReference>
<organism evidence="8 9">
    <name type="scientific">Sungouiella intermedia</name>
    <dbReference type="NCBI Taxonomy" id="45354"/>
    <lineage>
        <taxon>Eukaryota</taxon>
        <taxon>Fungi</taxon>
        <taxon>Dikarya</taxon>
        <taxon>Ascomycota</taxon>
        <taxon>Saccharomycotina</taxon>
        <taxon>Pichiomycetes</taxon>
        <taxon>Metschnikowiaceae</taxon>
        <taxon>Sungouiella</taxon>
    </lineage>
</organism>
<dbReference type="InterPro" id="IPR011120">
    <property type="entry name" value="Trehalase_Ca-bd"/>
</dbReference>
<feature type="region of interest" description="Disordered" evidence="6">
    <location>
        <begin position="1"/>
        <end position="36"/>
    </location>
</feature>
<sequence length="846" mass="95782">MDNPFHKRTQSEDIDPFDIPDNYYGIKTDPGKAAKGSKFGRVRTFSVFESNKNRSRDFFGDSSSASAAQSGDSASESPSPSPDDDFPTNGVSDTARTAAAATAGIAGVSVGNSVASHSAANGHSAHLGAPNVNELRRGSIVPMYNEHESATVDPPKQMQPPRRRMSMDDSFMRPKRFYINDIDLTLEELLQNEDTDHNFQITIEDSGPKVLRLGTANSNGFKQSAIRGTYMLSNLLQELTIARRYGRKQLILDESRLCENPVARLKRLITTQFWKALTRKLTKDNIVEMARDTKIVEEIVDENGVLIKSKESVRLYVPYDREDQYEYFSSIKKENPNVKLDVQYLPKVIDAEFIKSINKKPGLLALESKPDPNNKGNLLNEPYVVPGGRFNELYGWDSYMMVLGLLVTVTSEDQTNLQLSRGMTENFIYQIHHYHKILNANRSYYLGRSQPPFLTDMAIRVYDKTIEVCPEEKSKADALDFLKRATLAAIKEYKNVWCCKPRLDEATGLSCYHPDGSGIPPETEASHFDAILAPYLEKHNITQEEFITKYNGKEISEPVLDEYFLHDRAVRESGHDTSYRLEGKAAYLATVDLNALLYKYESDIAMLIEKYFGGSLEFDGKPEIPLEWTKKAEQRRANISKYLWNEEDSIFYDYNVKTKEQNKYESATCFWPLWSEAASTEQADALVKNSLHKFEEWGGLVSGTLESRGEINISRPSRQWDYPYGWAPQQMLAWIGLTNYHYGGAARRLAYRWLHMMIRAFVDYNGVVVEKYNVLKGAVPHKVDAEYGNQGADFKGVATEGFGWVNASYMFGLTFLNLHAQRSIGALVPPGVFLRNLSASQRVLYE</sequence>
<dbReference type="GO" id="GO:0004555">
    <property type="term" value="F:alpha,alpha-trehalase activity"/>
    <property type="evidence" value="ECO:0007669"/>
    <property type="project" value="UniProtKB-EC"/>
</dbReference>
<evidence type="ECO:0000313" key="8">
    <source>
        <dbReference type="EMBL" id="SGZ51984.1"/>
    </source>
</evidence>